<sequence>MEPITDFSQPPKAIEAAMSDEREIRAFEHWKSHAGNELHQTFGEKTVYDSQRAVWRAPVTQELENVLASAHQLDPSFDLKGCTWEDLLGHIDAAIDSDDRKSKNKIRCGIRNAKADVQQLNALLSIIPDEKGLSLLRGGLSIIFQSWIQRIETREHILGLLVEIIELFASSAEQRRLFAGDDELRALLFDLYGVMLDVVQELIRILLRTHKGNWIQRARKQLPPHEAQLVEEIVARIETAKTRITHRLSFLSLERDASTHKNTQFIKSEVQATRYHISNVEVNVNDISHKMRATQQTAERIHVQNQDISIQLDGLGTSVSNASANLEQYVEASVARQFERWKQEFNSGLLNMQKENQDLASLIQTSMYHLMGEKMNAERLGWLPRPAPQHQALTYQPIQIPLEQLTHVLNVDPTPMLQETQSMLRLTHAMQPEGLAKTAIAEIKDMEEHRRYPSSVLHWPPL</sequence>
<name>A0ABR3QUS6_9PLEO</name>
<dbReference type="Proteomes" id="UP001521785">
    <property type="component" value="Unassembled WGS sequence"/>
</dbReference>
<proteinExistence type="predicted"/>
<organism evidence="1 2">
    <name type="scientific">Paraconiothyrium brasiliense</name>
    <dbReference type="NCBI Taxonomy" id="300254"/>
    <lineage>
        <taxon>Eukaryota</taxon>
        <taxon>Fungi</taxon>
        <taxon>Dikarya</taxon>
        <taxon>Ascomycota</taxon>
        <taxon>Pezizomycotina</taxon>
        <taxon>Dothideomycetes</taxon>
        <taxon>Pleosporomycetidae</taxon>
        <taxon>Pleosporales</taxon>
        <taxon>Massarineae</taxon>
        <taxon>Didymosphaeriaceae</taxon>
        <taxon>Paraconiothyrium</taxon>
    </lineage>
</organism>
<reference evidence="1 2" key="1">
    <citation type="submission" date="2024-02" db="EMBL/GenBank/DDBJ databases">
        <title>De novo assembly and annotation of 12 fungi associated with fruit tree decline syndrome in Ontario, Canada.</title>
        <authorList>
            <person name="Sulman M."/>
            <person name="Ellouze W."/>
            <person name="Ilyukhin E."/>
        </authorList>
    </citation>
    <scope>NUCLEOTIDE SEQUENCE [LARGE SCALE GENOMIC DNA]</scope>
    <source>
        <strain evidence="1 2">M42-189</strain>
    </source>
</reference>
<protein>
    <submittedName>
        <fullName evidence="1">Uncharacterized protein</fullName>
    </submittedName>
</protein>
<evidence type="ECO:0000313" key="1">
    <source>
        <dbReference type="EMBL" id="KAL1595913.1"/>
    </source>
</evidence>
<gene>
    <name evidence="1" type="ORF">SLS60_009603</name>
</gene>
<accession>A0ABR3QUS6</accession>
<comment type="caution">
    <text evidence="1">The sequence shown here is derived from an EMBL/GenBank/DDBJ whole genome shotgun (WGS) entry which is preliminary data.</text>
</comment>
<dbReference type="PANTHER" id="PTHR40619">
    <property type="entry name" value="FUNGAL STAND N-TERMINAL GOODBYE DOMAIN-CONTAINING PROTEIN"/>
    <property type="match status" value="1"/>
</dbReference>
<evidence type="ECO:0000313" key="2">
    <source>
        <dbReference type="Proteomes" id="UP001521785"/>
    </source>
</evidence>
<keyword evidence="2" id="KW-1185">Reference proteome</keyword>
<dbReference type="PANTHER" id="PTHR40619:SF3">
    <property type="entry name" value="FUNGAL STAND N-TERMINAL GOODBYE DOMAIN-CONTAINING PROTEIN"/>
    <property type="match status" value="1"/>
</dbReference>
<dbReference type="EMBL" id="JAKJXO020000015">
    <property type="protein sequence ID" value="KAL1595913.1"/>
    <property type="molecule type" value="Genomic_DNA"/>
</dbReference>